<feature type="transmembrane region" description="Helical" evidence="1">
    <location>
        <begin position="290"/>
        <end position="310"/>
    </location>
</feature>
<evidence type="ECO:0000313" key="2">
    <source>
        <dbReference type="EMBL" id="MFD2610244.1"/>
    </source>
</evidence>
<keyword evidence="3" id="KW-1185">Reference proteome</keyword>
<dbReference type="Proteomes" id="UP001597475">
    <property type="component" value="Unassembled WGS sequence"/>
</dbReference>
<dbReference type="Pfam" id="PF05661">
    <property type="entry name" value="DUF808"/>
    <property type="match status" value="1"/>
</dbReference>
<accession>A0ABW5P4M6</accession>
<protein>
    <submittedName>
        <fullName evidence="2">DUF808 domain-containing protein</fullName>
    </submittedName>
</protein>
<dbReference type="EMBL" id="JBHUMK010000054">
    <property type="protein sequence ID" value="MFD2610244.1"/>
    <property type="molecule type" value="Genomic_DNA"/>
</dbReference>
<organism evidence="2 3">
    <name type="scientific">Deinococcus taklimakanensis</name>
    <dbReference type="NCBI Taxonomy" id="536443"/>
    <lineage>
        <taxon>Bacteria</taxon>
        <taxon>Thermotogati</taxon>
        <taxon>Deinococcota</taxon>
        <taxon>Deinococci</taxon>
        <taxon>Deinococcales</taxon>
        <taxon>Deinococcaceae</taxon>
        <taxon>Deinococcus</taxon>
    </lineage>
</organism>
<keyword evidence="1" id="KW-0812">Transmembrane</keyword>
<feature type="transmembrane region" description="Helical" evidence="1">
    <location>
        <begin position="217"/>
        <end position="243"/>
    </location>
</feature>
<dbReference type="RefSeq" id="WP_386846267.1">
    <property type="nucleotide sequence ID" value="NZ_JBHUMK010000054.1"/>
</dbReference>
<evidence type="ECO:0000313" key="3">
    <source>
        <dbReference type="Proteomes" id="UP001597475"/>
    </source>
</evidence>
<comment type="caution">
    <text evidence="2">The sequence shown here is derived from an EMBL/GenBank/DDBJ whole genome shotgun (WGS) entry which is preliminary data.</text>
</comment>
<dbReference type="PIRSF" id="PIRSF016660">
    <property type="entry name" value="YedI"/>
    <property type="match status" value="1"/>
</dbReference>
<reference evidence="3" key="1">
    <citation type="journal article" date="2019" name="Int. J. Syst. Evol. Microbiol.">
        <title>The Global Catalogue of Microorganisms (GCM) 10K type strain sequencing project: providing services to taxonomists for standard genome sequencing and annotation.</title>
        <authorList>
            <consortium name="The Broad Institute Genomics Platform"/>
            <consortium name="The Broad Institute Genome Sequencing Center for Infectious Disease"/>
            <person name="Wu L."/>
            <person name="Ma J."/>
        </authorList>
    </citation>
    <scope>NUCLEOTIDE SEQUENCE [LARGE SCALE GENOMIC DNA]</scope>
    <source>
        <strain evidence="3">KCTC 33842</strain>
    </source>
</reference>
<name>A0ABW5P4M6_9DEIO</name>
<dbReference type="InterPro" id="IPR008526">
    <property type="entry name" value="YedI"/>
</dbReference>
<gene>
    <name evidence="2" type="ORF">ACFSR9_12470</name>
</gene>
<keyword evidence="1" id="KW-0472">Membrane</keyword>
<feature type="transmembrane region" description="Helical" evidence="1">
    <location>
        <begin position="174"/>
        <end position="196"/>
    </location>
</feature>
<evidence type="ECO:0000256" key="1">
    <source>
        <dbReference type="SAM" id="Phobius"/>
    </source>
</evidence>
<keyword evidence="1" id="KW-1133">Transmembrane helix</keyword>
<dbReference type="PANTHER" id="PTHR30503:SF3">
    <property type="entry name" value="INNER MEMBRANE PROTEIN YEDI"/>
    <property type="match status" value="1"/>
</dbReference>
<proteinExistence type="predicted"/>
<sequence length="324" mass="33743">MSGGLVALIDDVTALAKLASASLNVTGAAAGRAGAKAVAVVIDDTAVTPQYVQGFSPDRELPIIWRIAKGSLRNKLIILPVVLLLSAVLPGALTPLLMLGGVYLSFEGAEKIYEALGGRGEAPDQVPGDTVTPSGKAFENQMVSEAVRTDFILSTEIMVIALAEVAQQSLLTRALSLVAVAVMITALVYGAVGILVKLDDLGLRMARDGHLHSSRAIGRGLVWGMPHIFSILSVVGTAAMLWVGGHLVLSGLSEYGFGGMLRGLEQLAEHAGAAVNARLSGAVTWLVESLGSAVFGVVVGLLVMLVVHALRRTRRRSRSGAAQR</sequence>
<dbReference type="PANTHER" id="PTHR30503">
    <property type="entry name" value="INNER MEMBRANE PROTEIN YEDI"/>
    <property type="match status" value="1"/>
</dbReference>
<feature type="transmembrane region" description="Helical" evidence="1">
    <location>
        <begin position="76"/>
        <end position="98"/>
    </location>
</feature>